<dbReference type="Gene3D" id="3.40.109.40">
    <property type="match status" value="1"/>
</dbReference>
<dbReference type="Pfam" id="PF02965">
    <property type="entry name" value="Met_synt_B12"/>
    <property type="match status" value="1"/>
</dbReference>
<dbReference type="InterPro" id="IPR004223">
    <property type="entry name" value="VitB12-dep_Met_synth_activ_dom"/>
</dbReference>
<comment type="caution">
    <text evidence="2">The sequence shown here is derived from an EMBL/GenBank/DDBJ whole genome shotgun (WGS) entry which is preliminary data.</text>
</comment>
<accession>A0A1F7RSH9</accession>
<proteinExistence type="predicted"/>
<evidence type="ECO:0000313" key="3">
    <source>
        <dbReference type="Proteomes" id="UP000178435"/>
    </source>
</evidence>
<evidence type="ECO:0000313" key="2">
    <source>
        <dbReference type="EMBL" id="OGL44391.1"/>
    </source>
</evidence>
<sequence length="220" mass="24890">MKITELNSERLNFVTDIDFTIDSNEIYRLSGGKGENKKFNPKLEEIISGKIAQAHSLINPKAIYIIKDVKEAGEEEIFFKDKSHIKIKSFRQFISHIEKTAIALCTIGKAIDEKITELNNEGSYTEALILDIIGSVAVEEVANKINFLICQQTEKYGLQASHRFSPGYGNFNLSEQENIFKIINAEKIGVNLTKSYMMIPKKSISFCIYLGKLKNDIQSQ</sequence>
<dbReference type="GO" id="GO:0008705">
    <property type="term" value="F:methionine synthase activity"/>
    <property type="evidence" value="ECO:0007669"/>
    <property type="project" value="InterPro"/>
</dbReference>
<name>A0A1F7RSH9_9BACT</name>
<protein>
    <recommendedName>
        <fullName evidence="1">AdoMet activation domain-containing protein</fullName>
    </recommendedName>
</protein>
<gene>
    <name evidence="2" type="ORF">A2149_05545</name>
</gene>
<feature type="non-terminal residue" evidence="2">
    <location>
        <position position="220"/>
    </location>
</feature>
<evidence type="ECO:0000259" key="1">
    <source>
        <dbReference type="Pfam" id="PF02965"/>
    </source>
</evidence>
<feature type="domain" description="AdoMet activation" evidence="1">
    <location>
        <begin position="161"/>
        <end position="208"/>
    </location>
</feature>
<dbReference type="AlphaFoldDB" id="A0A1F7RSH9"/>
<dbReference type="EMBL" id="MGDF01000145">
    <property type="protein sequence ID" value="OGL44391.1"/>
    <property type="molecule type" value="Genomic_DNA"/>
</dbReference>
<reference evidence="2 3" key="1">
    <citation type="journal article" date="2016" name="Nat. Commun.">
        <title>Thousands of microbial genomes shed light on interconnected biogeochemical processes in an aquifer system.</title>
        <authorList>
            <person name="Anantharaman K."/>
            <person name="Brown C.T."/>
            <person name="Hug L.A."/>
            <person name="Sharon I."/>
            <person name="Castelle C.J."/>
            <person name="Probst A.J."/>
            <person name="Thomas B.C."/>
            <person name="Singh A."/>
            <person name="Wilkins M.J."/>
            <person name="Karaoz U."/>
            <person name="Brodie E.L."/>
            <person name="Williams K.H."/>
            <person name="Hubbard S.S."/>
            <person name="Banfield J.F."/>
        </authorList>
    </citation>
    <scope>NUCLEOTIDE SEQUENCE [LARGE SCALE GENOMIC DNA]</scope>
</reference>
<dbReference type="Proteomes" id="UP000178435">
    <property type="component" value="Unassembled WGS sequence"/>
</dbReference>
<organism evidence="2 3">
    <name type="scientific">Candidatus Schekmanbacteria bacterium RBG_16_38_11</name>
    <dbReference type="NCBI Taxonomy" id="1817880"/>
    <lineage>
        <taxon>Bacteria</taxon>
        <taxon>Candidatus Schekmaniibacteriota</taxon>
    </lineage>
</organism>
<dbReference type="InterPro" id="IPR037010">
    <property type="entry name" value="VitB12-dep_Met_synth_activ_sf"/>
</dbReference>
<dbReference type="SUPFAM" id="SSF56507">
    <property type="entry name" value="Methionine synthase activation domain-like"/>
    <property type="match status" value="1"/>
</dbReference>